<dbReference type="Proteomes" id="UP000198994">
    <property type="component" value="Unassembled WGS sequence"/>
</dbReference>
<dbReference type="EMBL" id="FNAV01000002">
    <property type="protein sequence ID" value="SDE29716.1"/>
    <property type="molecule type" value="Genomic_DNA"/>
</dbReference>
<gene>
    <name evidence="1" type="ORF">SAMN04488105_102344</name>
</gene>
<dbReference type="STRING" id="282683.SAMN04488105_102344"/>
<dbReference type="Pfam" id="PF11720">
    <property type="entry name" value="Inhibitor_I78"/>
    <property type="match status" value="1"/>
</dbReference>
<dbReference type="InterPro" id="IPR021719">
    <property type="entry name" value="Prot_inh_I78"/>
</dbReference>
<keyword evidence="2" id="KW-1185">Reference proteome</keyword>
<organism evidence="1 2">
    <name type="scientific">Salipiger thiooxidans</name>
    <dbReference type="NCBI Taxonomy" id="282683"/>
    <lineage>
        <taxon>Bacteria</taxon>
        <taxon>Pseudomonadati</taxon>
        <taxon>Pseudomonadota</taxon>
        <taxon>Alphaproteobacteria</taxon>
        <taxon>Rhodobacterales</taxon>
        <taxon>Roseobacteraceae</taxon>
        <taxon>Salipiger</taxon>
    </lineage>
</organism>
<dbReference type="OrthoDB" id="8724542at2"/>
<evidence type="ECO:0000313" key="1">
    <source>
        <dbReference type="EMBL" id="SDE29716.1"/>
    </source>
</evidence>
<proteinExistence type="predicted"/>
<protein>
    <submittedName>
        <fullName evidence="1">Peptidase inhibitor I78 family protein</fullName>
    </submittedName>
</protein>
<reference evidence="2" key="1">
    <citation type="submission" date="2016-10" db="EMBL/GenBank/DDBJ databases">
        <authorList>
            <person name="Varghese N."/>
            <person name="Submissions S."/>
        </authorList>
    </citation>
    <scope>NUCLEOTIDE SEQUENCE [LARGE SCALE GENOMIC DNA]</scope>
    <source>
        <strain evidence="2">DSM 10146</strain>
    </source>
</reference>
<dbReference type="RefSeq" id="WP_089955635.1">
    <property type="nucleotide sequence ID" value="NZ_FNAV01000002.1"/>
</dbReference>
<dbReference type="AlphaFoldDB" id="A0A1G7BTN0"/>
<dbReference type="Gene3D" id="3.30.10.10">
    <property type="entry name" value="Trypsin Inhibitor V, subunit A"/>
    <property type="match status" value="1"/>
</dbReference>
<name>A0A1G7BTN0_9RHOB</name>
<sequence>MTAIHRVSAAALLLGLLAACEPEMVEEAGACSPERFTPLIGSNIAAVTLPADANIRVLAPNSVMTMDFNPTRVNIKHDAEGVITEVTCG</sequence>
<evidence type="ECO:0000313" key="2">
    <source>
        <dbReference type="Proteomes" id="UP000198994"/>
    </source>
</evidence>
<accession>A0A1G7BTN0</accession>
<dbReference type="PROSITE" id="PS51257">
    <property type="entry name" value="PROKAR_LIPOPROTEIN"/>
    <property type="match status" value="1"/>
</dbReference>